<dbReference type="InterPro" id="IPR008271">
    <property type="entry name" value="Ser/Thr_kinase_AS"/>
</dbReference>
<dbReference type="Proteomes" id="UP000054248">
    <property type="component" value="Unassembled WGS sequence"/>
</dbReference>
<dbReference type="GO" id="GO:0005524">
    <property type="term" value="F:ATP binding"/>
    <property type="evidence" value="ECO:0007669"/>
    <property type="project" value="InterPro"/>
</dbReference>
<evidence type="ECO:0000313" key="3">
    <source>
        <dbReference type="Proteomes" id="UP000054248"/>
    </source>
</evidence>
<protein>
    <recommendedName>
        <fullName evidence="1">Protein kinase domain-containing protein</fullName>
    </recommendedName>
</protein>
<dbReference type="OrthoDB" id="346907at2759"/>
<dbReference type="EMBL" id="KN822982">
    <property type="protein sequence ID" value="KIO29534.1"/>
    <property type="molecule type" value="Genomic_DNA"/>
</dbReference>
<organism evidence="2 3">
    <name type="scientific">Tulasnella calospora MUT 4182</name>
    <dbReference type="NCBI Taxonomy" id="1051891"/>
    <lineage>
        <taxon>Eukaryota</taxon>
        <taxon>Fungi</taxon>
        <taxon>Dikarya</taxon>
        <taxon>Basidiomycota</taxon>
        <taxon>Agaricomycotina</taxon>
        <taxon>Agaricomycetes</taxon>
        <taxon>Cantharellales</taxon>
        <taxon>Tulasnellaceae</taxon>
        <taxon>Tulasnella</taxon>
    </lineage>
</organism>
<proteinExistence type="predicted"/>
<dbReference type="STRING" id="1051891.A0A0C3QQ06"/>
<dbReference type="InterPro" id="IPR051681">
    <property type="entry name" value="Ser/Thr_Kinases-Pseudokinases"/>
</dbReference>
<feature type="domain" description="Protein kinase" evidence="1">
    <location>
        <begin position="1"/>
        <end position="203"/>
    </location>
</feature>
<keyword evidence="3" id="KW-1185">Reference proteome</keyword>
<feature type="non-terminal residue" evidence="2">
    <location>
        <position position="1"/>
    </location>
</feature>
<reference evidence="2 3" key="1">
    <citation type="submission" date="2014-04" db="EMBL/GenBank/DDBJ databases">
        <authorList>
            <consortium name="DOE Joint Genome Institute"/>
            <person name="Kuo A."/>
            <person name="Girlanda M."/>
            <person name="Perotto S."/>
            <person name="Kohler A."/>
            <person name="Nagy L.G."/>
            <person name="Floudas D."/>
            <person name="Copeland A."/>
            <person name="Barry K.W."/>
            <person name="Cichocki N."/>
            <person name="Veneault-Fourrey C."/>
            <person name="LaButti K."/>
            <person name="Lindquist E.A."/>
            <person name="Lipzen A."/>
            <person name="Lundell T."/>
            <person name="Morin E."/>
            <person name="Murat C."/>
            <person name="Sun H."/>
            <person name="Tunlid A."/>
            <person name="Henrissat B."/>
            <person name="Grigoriev I.V."/>
            <person name="Hibbett D.S."/>
            <person name="Martin F."/>
            <person name="Nordberg H.P."/>
            <person name="Cantor M.N."/>
            <person name="Hua S.X."/>
        </authorList>
    </citation>
    <scope>NUCLEOTIDE SEQUENCE [LARGE SCALE GENOMIC DNA]</scope>
    <source>
        <strain evidence="2 3">MUT 4182</strain>
    </source>
</reference>
<dbReference type="SUPFAM" id="SSF56112">
    <property type="entry name" value="Protein kinase-like (PK-like)"/>
    <property type="match status" value="1"/>
</dbReference>
<gene>
    <name evidence="2" type="ORF">M407DRAFT_46177</name>
</gene>
<dbReference type="Pfam" id="PF07714">
    <property type="entry name" value="PK_Tyr_Ser-Thr"/>
    <property type="match status" value="1"/>
</dbReference>
<accession>A0A0C3QQ06</accession>
<dbReference type="InterPro" id="IPR001245">
    <property type="entry name" value="Ser-Thr/Tyr_kinase_cat_dom"/>
</dbReference>
<dbReference type="InterPro" id="IPR000719">
    <property type="entry name" value="Prot_kinase_dom"/>
</dbReference>
<dbReference type="PROSITE" id="PS00108">
    <property type="entry name" value="PROTEIN_KINASE_ST"/>
    <property type="match status" value="1"/>
</dbReference>
<dbReference type="PROSITE" id="PS50011">
    <property type="entry name" value="PROTEIN_KINASE_DOM"/>
    <property type="match status" value="1"/>
</dbReference>
<dbReference type="AlphaFoldDB" id="A0A0C3QQ06"/>
<dbReference type="SMART" id="SM00220">
    <property type="entry name" value="S_TKc"/>
    <property type="match status" value="1"/>
</dbReference>
<dbReference type="InterPro" id="IPR011009">
    <property type="entry name" value="Kinase-like_dom_sf"/>
</dbReference>
<dbReference type="PANTHER" id="PTHR44329">
    <property type="entry name" value="SERINE/THREONINE-PROTEIN KINASE TNNI3K-RELATED"/>
    <property type="match status" value="1"/>
</dbReference>
<sequence length="203" mass="22542">IWSGLNHPNVVPLRGYALQDDGTPMIISPWFEHGDVHSYLEDYPDADRKKIVRQVAEGLVYLHSQDPPVVHGDLKGGNVLIDKEGDAALCDFGLSTLLMVNPATMTMSTVAVGTVRWCAPELLTSNVPEKTPASDVWAFAALSLEILTGRIPFYTCTNDAKVIHDIAFGKIPVREDYPELHPDSQFWEVLESCWQQEPSDRPS</sequence>
<name>A0A0C3QQ06_9AGAM</name>
<dbReference type="GO" id="GO:0004674">
    <property type="term" value="F:protein serine/threonine kinase activity"/>
    <property type="evidence" value="ECO:0007669"/>
    <property type="project" value="TreeGrafter"/>
</dbReference>
<evidence type="ECO:0000313" key="2">
    <source>
        <dbReference type="EMBL" id="KIO29534.1"/>
    </source>
</evidence>
<feature type="non-terminal residue" evidence="2">
    <location>
        <position position="203"/>
    </location>
</feature>
<dbReference type="HOGENOM" id="CLU_000288_7_18_1"/>
<evidence type="ECO:0000259" key="1">
    <source>
        <dbReference type="PROSITE" id="PS50011"/>
    </source>
</evidence>
<reference evidence="3" key="2">
    <citation type="submission" date="2015-01" db="EMBL/GenBank/DDBJ databases">
        <title>Evolutionary Origins and Diversification of the Mycorrhizal Mutualists.</title>
        <authorList>
            <consortium name="DOE Joint Genome Institute"/>
            <consortium name="Mycorrhizal Genomics Consortium"/>
            <person name="Kohler A."/>
            <person name="Kuo A."/>
            <person name="Nagy L.G."/>
            <person name="Floudas D."/>
            <person name="Copeland A."/>
            <person name="Barry K.W."/>
            <person name="Cichocki N."/>
            <person name="Veneault-Fourrey C."/>
            <person name="LaButti K."/>
            <person name="Lindquist E.A."/>
            <person name="Lipzen A."/>
            <person name="Lundell T."/>
            <person name="Morin E."/>
            <person name="Murat C."/>
            <person name="Riley R."/>
            <person name="Ohm R."/>
            <person name="Sun H."/>
            <person name="Tunlid A."/>
            <person name="Henrissat B."/>
            <person name="Grigoriev I.V."/>
            <person name="Hibbett D.S."/>
            <person name="Martin F."/>
        </authorList>
    </citation>
    <scope>NUCLEOTIDE SEQUENCE [LARGE SCALE GENOMIC DNA]</scope>
    <source>
        <strain evidence="3">MUT 4182</strain>
    </source>
</reference>
<dbReference type="Gene3D" id="1.10.510.10">
    <property type="entry name" value="Transferase(Phosphotransferase) domain 1"/>
    <property type="match status" value="1"/>
</dbReference>